<protein>
    <submittedName>
        <fullName evidence="4">GNAT family N-acetyltransferase</fullName>
    </submittedName>
</protein>
<keyword evidence="2" id="KW-0012">Acyltransferase</keyword>
<dbReference type="RefSeq" id="WP_138748295.1">
    <property type="nucleotide sequence ID" value="NZ_VCLB01000005.1"/>
</dbReference>
<accession>A0A5C4JRC5</accession>
<dbReference type="EMBL" id="VCLB01000005">
    <property type="protein sequence ID" value="TNB47850.1"/>
    <property type="molecule type" value="Genomic_DNA"/>
</dbReference>
<comment type="caution">
    <text evidence="4">The sequence shown here is derived from an EMBL/GenBank/DDBJ whole genome shotgun (WGS) entry which is preliminary data.</text>
</comment>
<dbReference type="PROSITE" id="PS51186">
    <property type="entry name" value="GNAT"/>
    <property type="match status" value="1"/>
</dbReference>
<reference evidence="4 5" key="2">
    <citation type="submission" date="2019-06" db="EMBL/GenBank/DDBJ databases">
        <title>Martelella lutilitoris sp. nov., isolated from a tidal mudflat.</title>
        <authorList>
            <person name="Kim Y.-J."/>
        </authorList>
    </citation>
    <scope>NUCLEOTIDE SEQUENCE [LARGE SCALE GENOMIC DNA]</scope>
    <source>
        <strain evidence="4 5">GH2-6</strain>
    </source>
</reference>
<dbReference type="Proteomes" id="UP000307874">
    <property type="component" value="Unassembled WGS sequence"/>
</dbReference>
<dbReference type="AlphaFoldDB" id="A0A5C4JRC5"/>
<evidence type="ECO:0000313" key="5">
    <source>
        <dbReference type="Proteomes" id="UP000307874"/>
    </source>
</evidence>
<name>A0A5C4JRC5_9HYPH</name>
<evidence type="ECO:0000313" key="4">
    <source>
        <dbReference type="EMBL" id="TNB47850.1"/>
    </source>
</evidence>
<feature type="domain" description="N-acetyltransferase" evidence="3">
    <location>
        <begin position="17"/>
        <end position="161"/>
    </location>
</feature>
<dbReference type="PANTHER" id="PTHR43800">
    <property type="entry name" value="PEPTIDYL-LYSINE N-ACETYLTRANSFERASE YJAB"/>
    <property type="match status" value="1"/>
</dbReference>
<dbReference type="CDD" id="cd04301">
    <property type="entry name" value="NAT_SF"/>
    <property type="match status" value="1"/>
</dbReference>
<reference evidence="4 5" key="1">
    <citation type="submission" date="2019-05" db="EMBL/GenBank/DDBJ databases">
        <authorList>
            <person name="Lee S.D."/>
        </authorList>
    </citation>
    <scope>NUCLEOTIDE SEQUENCE [LARGE SCALE GENOMIC DNA]</scope>
    <source>
        <strain evidence="4 5">GH2-6</strain>
    </source>
</reference>
<dbReference type="InterPro" id="IPR016181">
    <property type="entry name" value="Acyl_CoA_acyltransferase"/>
</dbReference>
<keyword evidence="1 4" id="KW-0808">Transferase</keyword>
<evidence type="ECO:0000256" key="2">
    <source>
        <dbReference type="ARBA" id="ARBA00023315"/>
    </source>
</evidence>
<dbReference type="InterPro" id="IPR000182">
    <property type="entry name" value="GNAT_dom"/>
</dbReference>
<dbReference type="GO" id="GO:0016747">
    <property type="term" value="F:acyltransferase activity, transferring groups other than amino-acyl groups"/>
    <property type="evidence" value="ECO:0007669"/>
    <property type="project" value="InterPro"/>
</dbReference>
<sequence length="175" mass="19510">MYCVPESSAIAAGQTGLVIRPFTADDNARLTDIWYAASRLSHPFLPDDLLLRQRREISEKYLPETETWVAVRNGDPVGFIGLIDQFIGGLFVSPEVQSLGIGGQLLDHAFALKSKLALEVYAANTRAVAFYRRHGFCGVRRRETDDNGLPHPLILMQKPCPTGQRRFGERSNPAR</sequence>
<organism evidence="4 5">
    <name type="scientific">Martelella lutilitoris</name>
    <dbReference type="NCBI Taxonomy" id="2583532"/>
    <lineage>
        <taxon>Bacteria</taxon>
        <taxon>Pseudomonadati</taxon>
        <taxon>Pseudomonadota</taxon>
        <taxon>Alphaproteobacteria</taxon>
        <taxon>Hyphomicrobiales</taxon>
        <taxon>Aurantimonadaceae</taxon>
        <taxon>Martelella</taxon>
    </lineage>
</organism>
<gene>
    <name evidence="4" type="ORF">FF124_09665</name>
</gene>
<dbReference type="SUPFAM" id="SSF55729">
    <property type="entry name" value="Acyl-CoA N-acyltransferases (Nat)"/>
    <property type="match status" value="1"/>
</dbReference>
<dbReference type="OrthoDB" id="9797417at2"/>
<dbReference type="Gene3D" id="3.40.630.30">
    <property type="match status" value="1"/>
</dbReference>
<dbReference type="PANTHER" id="PTHR43800:SF1">
    <property type="entry name" value="PEPTIDYL-LYSINE N-ACETYLTRANSFERASE YJAB"/>
    <property type="match status" value="1"/>
</dbReference>
<proteinExistence type="predicted"/>
<keyword evidence="5" id="KW-1185">Reference proteome</keyword>
<evidence type="ECO:0000259" key="3">
    <source>
        <dbReference type="PROSITE" id="PS51186"/>
    </source>
</evidence>
<dbReference type="Pfam" id="PF13508">
    <property type="entry name" value="Acetyltransf_7"/>
    <property type="match status" value="1"/>
</dbReference>
<evidence type="ECO:0000256" key="1">
    <source>
        <dbReference type="ARBA" id="ARBA00022679"/>
    </source>
</evidence>